<dbReference type="RefSeq" id="WP_183307028.1">
    <property type="nucleotide sequence ID" value="NZ_JACIEP010000006.1"/>
</dbReference>
<evidence type="ECO:0000313" key="2">
    <source>
        <dbReference type="Proteomes" id="UP000555103"/>
    </source>
</evidence>
<dbReference type="EMBL" id="JACIEP010000006">
    <property type="protein sequence ID" value="MBB4036116.1"/>
    <property type="molecule type" value="Genomic_DNA"/>
</dbReference>
<accession>A0A840CL71</accession>
<name>A0A840CL71_9BACT</name>
<gene>
    <name evidence="1" type="ORF">GGR21_002017</name>
</gene>
<comment type="caution">
    <text evidence="1">The sequence shown here is derived from an EMBL/GenBank/DDBJ whole genome shotgun (WGS) entry which is preliminary data.</text>
</comment>
<dbReference type="AlphaFoldDB" id="A0A840CL71"/>
<evidence type="ECO:0000313" key="1">
    <source>
        <dbReference type="EMBL" id="MBB4036116.1"/>
    </source>
</evidence>
<organism evidence="1 2">
    <name type="scientific">Dysgonomonas hofstadii</name>
    <dbReference type="NCBI Taxonomy" id="637886"/>
    <lineage>
        <taxon>Bacteria</taxon>
        <taxon>Pseudomonadati</taxon>
        <taxon>Bacteroidota</taxon>
        <taxon>Bacteroidia</taxon>
        <taxon>Bacteroidales</taxon>
        <taxon>Dysgonomonadaceae</taxon>
        <taxon>Dysgonomonas</taxon>
    </lineage>
</organism>
<keyword evidence="2" id="KW-1185">Reference proteome</keyword>
<sequence>MKNLIFIMLVVSIPFYAQTQKEETPKDSLPPLKKENLKLNEKLDYYLKLDNEPDKKLEKNNIFNSDIPEFEPLQKNESKKKEFDPKLPPLDIYTGPPLESNTFSRNPFINDYRFNSGMDISYNAWLSTSSMQNTYPSLGAVRMLNANFNYQPLDWLVISGGPYAAKYNLMGNSYNDIGANGNLKFILHDRIRLNTYGQYSVYGDKNMIHGPMMNMFPQTYYGGSIEVKITEKFGVEGGIIRELNPFNGKWENRPFFAPVFYK</sequence>
<dbReference type="Proteomes" id="UP000555103">
    <property type="component" value="Unassembled WGS sequence"/>
</dbReference>
<proteinExistence type="predicted"/>
<protein>
    <submittedName>
        <fullName evidence="1">Uncharacterized protein</fullName>
    </submittedName>
</protein>
<reference evidence="1 2" key="1">
    <citation type="submission" date="2020-08" db="EMBL/GenBank/DDBJ databases">
        <title>Genomic Encyclopedia of Type Strains, Phase IV (KMG-IV): sequencing the most valuable type-strain genomes for metagenomic binning, comparative biology and taxonomic classification.</title>
        <authorList>
            <person name="Goeker M."/>
        </authorList>
    </citation>
    <scope>NUCLEOTIDE SEQUENCE [LARGE SCALE GENOMIC DNA]</scope>
    <source>
        <strain evidence="1 2">DSM 104969</strain>
    </source>
</reference>